<evidence type="ECO:0000313" key="1">
    <source>
        <dbReference type="EMBL" id="ASM54532.1"/>
    </source>
</evidence>
<dbReference type="AlphaFoldDB" id="A0AAC9UKP9"/>
<proteinExistence type="predicted"/>
<gene>
    <name evidence="1" type="ORF">PNIG_a2523</name>
</gene>
<accession>A0AAC9UKP9</accession>
<dbReference type="KEGG" id="png:PNIG_a2523"/>
<protein>
    <submittedName>
        <fullName evidence="1">Uncharacterized protein</fullName>
    </submittedName>
</protein>
<reference evidence="1 2" key="1">
    <citation type="submission" date="2015-03" db="EMBL/GenBank/DDBJ databases">
        <authorList>
            <person name="Xie B.-B."/>
            <person name="Rong J.-C."/>
            <person name="Qin Q.-L."/>
            <person name="Zhang Y.-Z."/>
        </authorList>
    </citation>
    <scope>NUCLEOTIDE SEQUENCE [LARGE SCALE GENOMIC DNA]</scope>
    <source>
        <strain evidence="1 2">KMM 661</strain>
    </source>
</reference>
<sequence>MNTLFIPSKKVITAEQPARFKSVLAYKSTFSVFCPYS</sequence>
<dbReference type="Proteomes" id="UP000198329">
    <property type="component" value="Chromosome I"/>
</dbReference>
<keyword evidence="2" id="KW-1185">Reference proteome</keyword>
<organism evidence="1 2">
    <name type="scientific">Pseudoalteromonas nigrifaciens</name>
    <dbReference type="NCBI Taxonomy" id="28109"/>
    <lineage>
        <taxon>Bacteria</taxon>
        <taxon>Pseudomonadati</taxon>
        <taxon>Pseudomonadota</taxon>
        <taxon>Gammaproteobacteria</taxon>
        <taxon>Alteromonadales</taxon>
        <taxon>Pseudoalteromonadaceae</taxon>
        <taxon>Pseudoalteromonas</taxon>
    </lineage>
</organism>
<name>A0AAC9UKP9_9GAMM</name>
<evidence type="ECO:0000313" key="2">
    <source>
        <dbReference type="Proteomes" id="UP000198329"/>
    </source>
</evidence>
<dbReference type="EMBL" id="CP011036">
    <property type="protein sequence ID" value="ASM54532.1"/>
    <property type="molecule type" value="Genomic_DNA"/>
</dbReference>